<keyword evidence="3" id="KW-1185">Reference proteome</keyword>
<proteinExistence type="predicted"/>
<evidence type="ECO:0000256" key="1">
    <source>
        <dbReference type="SAM" id="SignalP"/>
    </source>
</evidence>
<dbReference type="PATRIC" id="fig|1675527.3.peg.538"/>
<dbReference type="STRING" id="1675527.AIOL_000483"/>
<protein>
    <submittedName>
        <fullName evidence="2">Uncharacterized protein</fullName>
    </submittedName>
</protein>
<sequence>MRPSCARGWVRCFPALGSGIFAGAFAISASAQDYNALGREGYALWDCAAHAALLGDKEVEFRGLFQAGHADLSELLEDLRAGKLHSWNTRHVPAQIRRWYAPGPSTEFSLGYLWAKLAEATHEATWPATGATFEARRTVQIKAAKTAYDGKGCDGLLEAQR</sequence>
<reference evidence="2 3" key="1">
    <citation type="submission" date="2015-06" db="EMBL/GenBank/DDBJ databases">
        <title>Draft genome sequence of an Alphaproteobacteria species associated to the Mediterranean sponge Oscarella lobularis.</title>
        <authorList>
            <person name="Jourda C."/>
            <person name="Santini S."/>
            <person name="Claverie J.-M."/>
        </authorList>
    </citation>
    <scope>NUCLEOTIDE SEQUENCE [LARGE SCALE GENOMIC DNA]</scope>
    <source>
        <strain evidence="2">IGS</strain>
    </source>
</reference>
<dbReference type="EMBL" id="LFTY01000001">
    <property type="protein sequence ID" value="KMW60330.1"/>
    <property type="molecule type" value="Genomic_DNA"/>
</dbReference>
<evidence type="ECO:0000313" key="3">
    <source>
        <dbReference type="Proteomes" id="UP000037178"/>
    </source>
</evidence>
<gene>
    <name evidence="2" type="ORF">AIOL_000483</name>
</gene>
<feature type="chain" id="PRO_5005318171" evidence="1">
    <location>
        <begin position="32"/>
        <end position="161"/>
    </location>
</feature>
<keyword evidence="1" id="KW-0732">Signal</keyword>
<organism evidence="2 3">
    <name type="scientific">Candidatus Rhodobacter oscarellae</name>
    <dbReference type="NCBI Taxonomy" id="1675527"/>
    <lineage>
        <taxon>Bacteria</taxon>
        <taxon>Pseudomonadati</taxon>
        <taxon>Pseudomonadota</taxon>
        <taxon>Alphaproteobacteria</taxon>
        <taxon>Rhodobacterales</taxon>
        <taxon>Rhodobacter group</taxon>
        <taxon>Rhodobacter</taxon>
    </lineage>
</organism>
<evidence type="ECO:0000313" key="2">
    <source>
        <dbReference type="EMBL" id="KMW60330.1"/>
    </source>
</evidence>
<feature type="signal peptide" evidence="1">
    <location>
        <begin position="1"/>
        <end position="31"/>
    </location>
</feature>
<comment type="caution">
    <text evidence="2">The sequence shown here is derived from an EMBL/GenBank/DDBJ whole genome shotgun (WGS) entry which is preliminary data.</text>
</comment>
<dbReference type="AlphaFoldDB" id="A0A0J9EC27"/>
<accession>A0A0J9EC27</accession>
<dbReference type="OrthoDB" id="7867603at2"/>
<name>A0A0J9EC27_9RHOB</name>
<dbReference type="Proteomes" id="UP000037178">
    <property type="component" value="Unassembled WGS sequence"/>
</dbReference>